<evidence type="ECO:0000256" key="5">
    <source>
        <dbReference type="SAM" id="Phobius"/>
    </source>
</evidence>
<feature type="transmembrane region" description="Helical" evidence="5">
    <location>
        <begin position="131"/>
        <end position="154"/>
    </location>
</feature>
<feature type="transmembrane region" description="Helical" evidence="5">
    <location>
        <begin position="68"/>
        <end position="95"/>
    </location>
</feature>
<dbReference type="InterPro" id="IPR032808">
    <property type="entry name" value="DoxX"/>
</dbReference>
<gene>
    <name evidence="6" type="ORF">EV200_101196</name>
</gene>
<organism evidence="6 7">
    <name type="scientific">Pedobacter psychrotolerans</name>
    <dbReference type="NCBI Taxonomy" id="1843235"/>
    <lineage>
        <taxon>Bacteria</taxon>
        <taxon>Pseudomonadati</taxon>
        <taxon>Bacteroidota</taxon>
        <taxon>Sphingobacteriia</taxon>
        <taxon>Sphingobacteriales</taxon>
        <taxon>Sphingobacteriaceae</taxon>
        <taxon>Pedobacter</taxon>
    </lineage>
</organism>
<comment type="subcellular location">
    <subcellularLocation>
        <location evidence="1">Membrane</location>
        <topology evidence="1">Multi-pass membrane protein</topology>
    </subcellularLocation>
</comment>
<evidence type="ECO:0000313" key="6">
    <source>
        <dbReference type="EMBL" id="TCO30757.1"/>
    </source>
</evidence>
<dbReference type="AlphaFoldDB" id="A0A4R2HKZ6"/>
<evidence type="ECO:0000313" key="7">
    <source>
        <dbReference type="Proteomes" id="UP000295684"/>
    </source>
</evidence>
<dbReference type="GO" id="GO:0016020">
    <property type="term" value="C:membrane"/>
    <property type="evidence" value="ECO:0007669"/>
    <property type="project" value="UniProtKB-SubCell"/>
</dbReference>
<protein>
    <submittedName>
        <fullName evidence="6">Putative membrane protein YphA (DoxX/SURF4 family)</fullName>
    </submittedName>
</protein>
<evidence type="ECO:0000256" key="1">
    <source>
        <dbReference type="ARBA" id="ARBA00004141"/>
    </source>
</evidence>
<dbReference type="Pfam" id="PF07681">
    <property type="entry name" value="DoxX"/>
    <property type="match status" value="1"/>
</dbReference>
<evidence type="ECO:0000256" key="4">
    <source>
        <dbReference type="ARBA" id="ARBA00023136"/>
    </source>
</evidence>
<dbReference type="Proteomes" id="UP000295684">
    <property type="component" value="Unassembled WGS sequence"/>
</dbReference>
<comment type="caution">
    <text evidence="6">The sequence shown here is derived from an EMBL/GenBank/DDBJ whole genome shotgun (WGS) entry which is preliminary data.</text>
</comment>
<evidence type="ECO:0000256" key="2">
    <source>
        <dbReference type="ARBA" id="ARBA00022692"/>
    </source>
</evidence>
<dbReference type="EMBL" id="SLWO01000001">
    <property type="protein sequence ID" value="TCO30757.1"/>
    <property type="molecule type" value="Genomic_DNA"/>
</dbReference>
<keyword evidence="2 5" id="KW-0812">Transmembrane</keyword>
<sequence length="162" mass="18169">MLLILTFCKLVIPNIEIMKVLKKIENWGDQHHPQWIDYFRILLGIILIWKGVDFYINMEAFNHLMRGAMLGTAFSISLAAHFIILVHIIGGVAIALGTHTRLFCLVNLPILIGAVFFINISAGIFKPYSEFWFSSLVLIGLICFIVEGNGVLAVDKTQAVPQ</sequence>
<reference evidence="6 7" key="1">
    <citation type="submission" date="2019-03" db="EMBL/GenBank/DDBJ databases">
        <title>Genomic Encyclopedia of Type Strains, Phase IV (KMG-IV): sequencing the most valuable type-strain genomes for metagenomic binning, comparative biology and taxonomic classification.</title>
        <authorList>
            <person name="Goeker M."/>
        </authorList>
    </citation>
    <scope>NUCLEOTIDE SEQUENCE [LARGE SCALE GENOMIC DNA]</scope>
    <source>
        <strain evidence="6 7">DSM 103236</strain>
    </source>
</reference>
<feature type="transmembrane region" description="Helical" evidence="5">
    <location>
        <begin position="102"/>
        <end position="125"/>
    </location>
</feature>
<name>A0A4R2HKZ6_9SPHI</name>
<proteinExistence type="predicted"/>
<accession>A0A4R2HKZ6</accession>
<keyword evidence="4 5" id="KW-0472">Membrane</keyword>
<evidence type="ECO:0000256" key="3">
    <source>
        <dbReference type="ARBA" id="ARBA00022989"/>
    </source>
</evidence>
<keyword evidence="3 5" id="KW-1133">Transmembrane helix</keyword>